<name>A0ACB8SIS7_9AGAM</name>
<reference evidence="1" key="2">
    <citation type="journal article" date="2022" name="New Phytol.">
        <title>Evolutionary transition to the ectomycorrhizal habit in the genomes of a hyperdiverse lineage of mushroom-forming fungi.</title>
        <authorList>
            <person name="Looney B."/>
            <person name="Miyauchi S."/>
            <person name="Morin E."/>
            <person name="Drula E."/>
            <person name="Courty P.E."/>
            <person name="Kohler A."/>
            <person name="Kuo A."/>
            <person name="LaButti K."/>
            <person name="Pangilinan J."/>
            <person name="Lipzen A."/>
            <person name="Riley R."/>
            <person name="Andreopoulos W."/>
            <person name="He G."/>
            <person name="Johnson J."/>
            <person name="Nolan M."/>
            <person name="Tritt A."/>
            <person name="Barry K.W."/>
            <person name="Grigoriev I.V."/>
            <person name="Nagy L.G."/>
            <person name="Hibbett D."/>
            <person name="Henrissat B."/>
            <person name="Matheny P.B."/>
            <person name="Labbe J."/>
            <person name="Martin F.M."/>
        </authorList>
    </citation>
    <scope>NUCLEOTIDE SEQUENCE</scope>
    <source>
        <strain evidence="1">HHB10654</strain>
    </source>
</reference>
<reference evidence="1" key="1">
    <citation type="submission" date="2021-03" db="EMBL/GenBank/DDBJ databases">
        <authorList>
            <consortium name="DOE Joint Genome Institute"/>
            <person name="Ahrendt S."/>
            <person name="Looney B.P."/>
            <person name="Miyauchi S."/>
            <person name="Morin E."/>
            <person name="Drula E."/>
            <person name="Courty P.E."/>
            <person name="Chicoki N."/>
            <person name="Fauchery L."/>
            <person name="Kohler A."/>
            <person name="Kuo A."/>
            <person name="Labutti K."/>
            <person name="Pangilinan J."/>
            <person name="Lipzen A."/>
            <person name="Riley R."/>
            <person name="Andreopoulos W."/>
            <person name="He G."/>
            <person name="Johnson J."/>
            <person name="Barry K.W."/>
            <person name="Grigoriev I.V."/>
            <person name="Nagy L."/>
            <person name="Hibbett D."/>
            <person name="Henrissat B."/>
            <person name="Matheny P.B."/>
            <person name="Labbe J."/>
            <person name="Martin F."/>
        </authorList>
    </citation>
    <scope>NUCLEOTIDE SEQUENCE</scope>
    <source>
        <strain evidence="1">HHB10654</strain>
    </source>
</reference>
<organism evidence="1 2">
    <name type="scientific">Artomyces pyxidatus</name>
    <dbReference type="NCBI Taxonomy" id="48021"/>
    <lineage>
        <taxon>Eukaryota</taxon>
        <taxon>Fungi</taxon>
        <taxon>Dikarya</taxon>
        <taxon>Basidiomycota</taxon>
        <taxon>Agaricomycotina</taxon>
        <taxon>Agaricomycetes</taxon>
        <taxon>Russulales</taxon>
        <taxon>Auriscalpiaceae</taxon>
        <taxon>Artomyces</taxon>
    </lineage>
</organism>
<proteinExistence type="predicted"/>
<sequence>MSTSATTPPPDSLPLLVAQYAITGHFRRTEHWSLIVPKSRAEATLFELHGQMDAFVYKTEPLTAFSSAPDLRGGVQVGWVPRARLEDGSVSELLARGRIVRNDRDFDCQLWIMEALESLRKEGWLFETVNEDWVREELKLDYTRWEKGEDTVDKRLFPEA</sequence>
<comment type="caution">
    <text evidence="1">The sequence shown here is derived from an EMBL/GenBank/DDBJ whole genome shotgun (WGS) entry which is preliminary data.</text>
</comment>
<protein>
    <submittedName>
        <fullName evidence="1">Uncharacterized protein</fullName>
    </submittedName>
</protein>
<dbReference type="EMBL" id="MU277264">
    <property type="protein sequence ID" value="KAI0056469.1"/>
    <property type="molecule type" value="Genomic_DNA"/>
</dbReference>
<keyword evidence="2" id="KW-1185">Reference proteome</keyword>
<accession>A0ACB8SIS7</accession>
<evidence type="ECO:0000313" key="1">
    <source>
        <dbReference type="EMBL" id="KAI0056469.1"/>
    </source>
</evidence>
<gene>
    <name evidence="1" type="ORF">BV25DRAFT_1577251</name>
</gene>
<evidence type="ECO:0000313" key="2">
    <source>
        <dbReference type="Proteomes" id="UP000814140"/>
    </source>
</evidence>
<dbReference type="Proteomes" id="UP000814140">
    <property type="component" value="Unassembled WGS sequence"/>
</dbReference>